<keyword evidence="2" id="KW-1185">Reference proteome</keyword>
<name>A0A1U6HER0_9SPHN</name>
<dbReference type="RefSeq" id="WP_079730024.1">
    <property type="nucleotide sequence ID" value="NZ_FVZE01000002.1"/>
</dbReference>
<proteinExistence type="predicted"/>
<dbReference type="STRING" id="428990.SAMN06295987_102269"/>
<dbReference type="EMBL" id="FVZE01000002">
    <property type="protein sequence ID" value="SLJ94274.1"/>
    <property type="molecule type" value="Genomic_DNA"/>
</dbReference>
<evidence type="ECO:0000313" key="1">
    <source>
        <dbReference type="EMBL" id="SLJ94274.1"/>
    </source>
</evidence>
<dbReference type="InterPro" id="IPR038765">
    <property type="entry name" value="Papain-like_cys_pep_sf"/>
</dbReference>
<dbReference type="Proteomes" id="UP000190989">
    <property type="component" value="Unassembled WGS sequence"/>
</dbReference>
<sequence>MTGDELARAALELVGTRWKLHGRDPRHGLDCVGVLAVAAASCGQRVALPNGYPLRSRRVPDPEDIVRQLSLEPASGSCLPGDVLLLRPGPCQYHLAIAVGQRCIVHAHCGLRQVVCGALPEGWPTLGHWRPHSSD</sequence>
<dbReference type="Gene3D" id="3.90.1720.10">
    <property type="entry name" value="endopeptidase domain like (from Nostoc punctiforme)"/>
    <property type="match status" value="1"/>
</dbReference>
<evidence type="ECO:0000313" key="2">
    <source>
        <dbReference type="Proteomes" id="UP000190989"/>
    </source>
</evidence>
<protein>
    <recommendedName>
        <fullName evidence="3">NlpC/P60 family protein</fullName>
    </recommendedName>
</protein>
<organism evidence="1 2">
    <name type="scientific">Novosphingobium mathurense</name>
    <dbReference type="NCBI Taxonomy" id="428990"/>
    <lineage>
        <taxon>Bacteria</taxon>
        <taxon>Pseudomonadati</taxon>
        <taxon>Pseudomonadota</taxon>
        <taxon>Alphaproteobacteria</taxon>
        <taxon>Sphingomonadales</taxon>
        <taxon>Sphingomonadaceae</taxon>
        <taxon>Novosphingobium</taxon>
    </lineage>
</organism>
<dbReference type="AlphaFoldDB" id="A0A1U6HER0"/>
<accession>A0A1U6HER0</accession>
<dbReference type="SUPFAM" id="SSF54001">
    <property type="entry name" value="Cysteine proteinases"/>
    <property type="match status" value="1"/>
</dbReference>
<evidence type="ECO:0008006" key="3">
    <source>
        <dbReference type="Google" id="ProtNLM"/>
    </source>
</evidence>
<gene>
    <name evidence="1" type="ORF">SAMN06295987_102269</name>
</gene>
<reference evidence="2" key="1">
    <citation type="submission" date="2017-02" db="EMBL/GenBank/DDBJ databases">
        <authorList>
            <person name="Varghese N."/>
            <person name="Submissions S."/>
        </authorList>
    </citation>
    <scope>NUCLEOTIDE SEQUENCE [LARGE SCALE GENOMIC DNA]</scope>
    <source>
        <strain evidence="2">SM117</strain>
    </source>
</reference>